<evidence type="ECO:0000256" key="9">
    <source>
        <dbReference type="ARBA" id="ARBA00022989"/>
    </source>
</evidence>
<evidence type="ECO:0000313" key="18">
    <source>
        <dbReference type="Proteomes" id="UP000537592"/>
    </source>
</evidence>
<dbReference type="EMBL" id="JACICC010000005">
    <property type="protein sequence ID" value="MBB3810162.1"/>
    <property type="molecule type" value="Genomic_DNA"/>
</dbReference>
<evidence type="ECO:0000256" key="7">
    <source>
        <dbReference type="ARBA" id="ARBA00022692"/>
    </source>
</evidence>
<feature type="transmembrane region" description="Helical" evidence="14">
    <location>
        <begin position="350"/>
        <end position="375"/>
    </location>
</feature>
<name>A0A7W5Z4X2_9HYPH</name>
<dbReference type="GO" id="GO:0017038">
    <property type="term" value="P:protein import"/>
    <property type="evidence" value="ECO:0007669"/>
    <property type="project" value="TreeGrafter"/>
</dbReference>
<evidence type="ECO:0000256" key="12">
    <source>
        <dbReference type="RuleBase" id="RU004057"/>
    </source>
</evidence>
<keyword evidence="8 12" id="KW-0653">Protein transport</keyword>
<dbReference type="InterPro" id="IPR050790">
    <property type="entry name" value="ExbB/TolQ_transport"/>
</dbReference>
<keyword evidence="6" id="KW-0997">Cell inner membrane</keyword>
<dbReference type="PANTHER" id="PTHR30625">
    <property type="entry name" value="PROTEIN TOLQ"/>
    <property type="match status" value="1"/>
</dbReference>
<keyword evidence="18" id="KW-1185">Reference proteome</keyword>
<evidence type="ECO:0000256" key="4">
    <source>
        <dbReference type="ARBA" id="ARBA00022448"/>
    </source>
</evidence>
<dbReference type="NCBIfam" id="TIGR02797">
    <property type="entry name" value="exbB"/>
    <property type="match status" value="1"/>
</dbReference>
<reference evidence="17 18" key="1">
    <citation type="submission" date="2020-08" db="EMBL/GenBank/DDBJ databases">
        <title>Genomic Encyclopedia of Type Strains, Phase IV (KMG-IV): sequencing the most valuable type-strain genomes for metagenomic binning, comparative biology and taxonomic classification.</title>
        <authorList>
            <person name="Goeker M."/>
        </authorList>
    </citation>
    <scope>NUCLEOTIDE SEQUENCE [LARGE SCALE GENOMIC DNA]</scope>
    <source>
        <strain evidence="17 18">DSM 28760</strain>
    </source>
</reference>
<evidence type="ECO:0000256" key="2">
    <source>
        <dbReference type="ARBA" id="ARBA00011471"/>
    </source>
</evidence>
<evidence type="ECO:0000256" key="10">
    <source>
        <dbReference type="ARBA" id="ARBA00023136"/>
    </source>
</evidence>
<evidence type="ECO:0000256" key="13">
    <source>
        <dbReference type="SAM" id="MobiDB-lite"/>
    </source>
</evidence>
<dbReference type="RefSeq" id="WP_281374468.1">
    <property type="nucleotide sequence ID" value="NZ_JACICC010000005.1"/>
</dbReference>
<evidence type="ECO:0000256" key="3">
    <source>
        <dbReference type="ARBA" id="ARBA00022093"/>
    </source>
</evidence>
<evidence type="ECO:0000313" key="17">
    <source>
        <dbReference type="EMBL" id="MBB3810162.1"/>
    </source>
</evidence>
<dbReference type="PANTHER" id="PTHR30625:SF16">
    <property type="entry name" value="BIOPOLYMER TRANSPORT PROTEIN EXBB"/>
    <property type="match status" value="1"/>
</dbReference>
<accession>A0A7W5Z4X2</accession>
<keyword evidence="5" id="KW-1003">Cell membrane</keyword>
<keyword evidence="7 14" id="KW-0812">Transmembrane</keyword>
<feature type="compositionally biased region" description="Polar residues" evidence="13">
    <location>
        <begin position="414"/>
        <end position="423"/>
    </location>
</feature>
<dbReference type="InterPro" id="IPR014164">
    <property type="entry name" value="TonB_ExbB_1"/>
</dbReference>
<evidence type="ECO:0000256" key="6">
    <source>
        <dbReference type="ARBA" id="ARBA00022519"/>
    </source>
</evidence>
<dbReference type="AlphaFoldDB" id="A0A7W5Z4X2"/>
<dbReference type="GO" id="GO:0022857">
    <property type="term" value="F:transmembrane transporter activity"/>
    <property type="evidence" value="ECO:0007669"/>
    <property type="project" value="InterPro"/>
</dbReference>
<comment type="similarity">
    <text evidence="12">Belongs to the exbB/tolQ family.</text>
</comment>
<keyword evidence="9 14" id="KW-1133">Transmembrane helix</keyword>
<keyword evidence="4 12" id="KW-0813">Transport</keyword>
<comment type="function">
    <text evidence="11">Involved in the TonB-dependent energy-dependent transport of various receptor-bound substrates. Protects ExbD from proteolytic degradation and functionally stabilizes TonB.</text>
</comment>
<organism evidence="17 18">
    <name type="scientific">Pseudochelatococcus contaminans</name>
    <dbReference type="NCBI Taxonomy" id="1538103"/>
    <lineage>
        <taxon>Bacteria</taxon>
        <taxon>Pseudomonadati</taxon>
        <taxon>Pseudomonadota</taxon>
        <taxon>Alphaproteobacteria</taxon>
        <taxon>Hyphomicrobiales</taxon>
        <taxon>Chelatococcaceae</taxon>
        <taxon>Pseudochelatococcus</taxon>
    </lineage>
</organism>
<feature type="compositionally biased region" description="Low complexity" evidence="13">
    <location>
        <begin position="52"/>
        <end position="137"/>
    </location>
</feature>
<comment type="caution">
    <text evidence="17">The sequence shown here is derived from an EMBL/GenBank/DDBJ whole genome shotgun (WGS) entry which is preliminary data.</text>
</comment>
<keyword evidence="10 14" id="KW-0472">Membrane</keyword>
<feature type="signal peptide" evidence="15">
    <location>
        <begin position="1"/>
        <end position="41"/>
    </location>
</feature>
<evidence type="ECO:0000256" key="15">
    <source>
        <dbReference type="SAM" id="SignalP"/>
    </source>
</evidence>
<gene>
    <name evidence="17" type="ORF">FHS81_002258</name>
</gene>
<feature type="transmembrane region" description="Helical" evidence="14">
    <location>
        <begin position="199"/>
        <end position="221"/>
    </location>
</feature>
<protein>
    <recommendedName>
        <fullName evidence="3">Biopolymer transport protein ExbB</fullName>
    </recommendedName>
</protein>
<evidence type="ECO:0000256" key="14">
    <source>
        <dbReference type="SAM" id="Phobius"/>
    </source>
</evidence>
<evidence type="ECO:0000259" key="16">
    <source>
        <dbReference type="Pfam" id="PF01618"/>
    </source>
</evidence>
<evidence type="ECO:0000256" key="5">
    <source>
        <dbReference type="ARBA" id="ARBA00022475"/>
    </source>
</evidence>
<proteinExistence type="inferred from homology"/>
<evidence type="ECO:0000256" key="11">
    <source>
        <dbReference type="ARBA" id="ARBA00024816"/>
    </source>
</evidence>
<dbReference type="Proteomes" id="UP000537592">
    <property type="component" value="Unassembled WGS sequence"/>
</dbReference>
<evidence type="ECO:0000256" key="1">
    <source>
        <dbReference type="ARBA" id="ARBA00004429"/>
    </source>
</evidence>
<feature type="transmembrane region" description="Helical" evidence="14">
    <location>
        <begin position="308"/>
        <end position="330"/>
    </location>
</feature>
<comment type="subcellular location">
    <subcellularLocation>
        <location evidence="1">Cell inner membrane</location>
        <topology evidence="1">Multi-pass membrane protein</topology>
    </subcellularLocation>
    <subcellularLocation>
        <location evidence="12">Membrane</location>
        <topology evidence="12">Multi-pass membrane protein</topology>
    </subcellularLocation>
</comment>
<dbReference type="InterPro" id="IPR002898">
    <property type="entry name" value="MotA_ExbB_proton_chnl"/>
</dbReference>
<sequence length="423" mass="43530">MATKPASCLRVSRAAPSLRRTALAAAIGMCLSPVCTSIVMAQVAAPEVTPAQPVQTQPAPTTTTQPASVQAPATQNPAAQTPAPQVQAPQIQPSAPSQAPAPGAAPAAPASQEPAGSVQQPASPAAAAPFGSDAGQPQPQPQPQTVLPSAPLGGPAGESVVITESETEILPDLPPLTPPEGEQGLHDLSPWGMYQQADIVVKAVMIGLVLASLATWTIWVAKSLELFFARRRVRKGIEVLRQAQTLGESEATFRINRAGGTVPQLVRGAIDEAKRSADLPAEGIKERAEILLSRIEARAGRRMGVGTGVLASIGSVAPFVGLFGTVWGIMNSFIGIAKSNTTNLAVVAPGIAEALLATAIGLVAAIPAVVIYNMFARSISGYRALLGDASAEVQRHLSRDLDRAATGHQPGNPRVSNLRSAAE</sequence>
<evidence type="ECO:0000256" key="8">
    <source>
        <dbReference type="ARBA" id="ARBA00022927"/>
    </source>
</evidence>
<dbReference type="GO" id="GO:0005886">
    <property type="term" value="C:plasma membrane"/>
    <property type="evidence" value="ECO:0007669"/>
    <property type="project" value="UniProtKB-SubCell"/>
</dbReference>
<feature type="region of interest" description="Disordered" evidence="13">
    <location>
        <begin position="402"/>
        <end position="423"/>
    </location>
</feature>
<feature type="region of interest" description="Disordered" evidence="13">
    <location>
        <begin position="52"/>
        <end position="157"/>
    </location>
</feature>
<comment type="subunit">
    <text evidence="2">The accessory proteins ExbB and ExbD seem to form a complex with TonB.</text>
</comment>
<feature type="chain" id="PRO_5031517143" description="Biopolymer transport protein ExbB" evidence="15">
    <location>
        <begin position="42"/>
        <end position="423"/>
    </location>
</feature>
<feature type="domain" description="MotA/TolQ/ExbB proton channel" evidence="16">
    <location>
        <begin position="295"/>
        <end position="380"/>
    </location>
</feature>
<dbReference type="Pfam" id="PF01618">
    <property type="entry name" value="MotA_ExbB"/>
    <property type="match status" value="1"/>
</dbReference>
<keyword evidence="15" id="KW-0732">Signal</keyword>